<dbReference type="EMBL" id="KI397101">
    <property type="protein sequence ID" value="ERM96733.1"/>
    <property type="molecule type" value="Genomic_DNA"/>
</dbReference>
<dbReference type="Gramene" id="ERM96733">
    <property type="protein sequence ID" value="ERM96733"/>
    <property type="gene ID" value="AMTR_s00202p00029630"/>
</dbReference>
<protein>
    <submittedName>
        <fullName evidence="1">Uncharacterized protein</fullName>
    </submittedName>
</protein>
<accession>W1NMM6</accession>
<dbReference type="AlphaFoldDB" id="W1NMM6"/>
<dbReference type="Proteomes" id="UP000017836">
    <property type="component" value="Unassembled WGS sequence"/>
</dbReference>
<gene>
    <name evidence="1" type="ORF">AMTR_s00202p00029630</name>
</gene>
<evidence type="ECO:0000313" key="1">
    <source>
        <dbReference type="EMBL" id="ERM96733.1"/>
    </source>
</evidence>
<sequence length="99" mass="11598">MDLREKRSKRLRERKWRVEKHHQEVTRPEQIERSIKLKETAKKTRKRELRDSDARIVMKIGNLSLCACALNIYANPYPVSRTSKALISNGLIALNICKP</sequence>
<evidence type="ECO:0000313" key="2">
    <source>
        <dbReference type="Proteomes" id="UP000017836"/>
    </source>
</evidence>
<reference evidence="2" key="1">
    <citation type="journal article" date="2013" name="Science">
        <title>The Amborella genome and the evolution of flowering plants.</title>
        <authorList>
            <consortium name="Amborella Genome Project"/>
        </authorList>
    </citation>
    <scope>NUCLEOTIDE SEQUENCE [LARGE SCALE GENOMIC DNA]</scope>
</reference>
<organism evidence="1 2">
    <name type="scientific">Amborella trichopoda</name>
    <dbReference type="NCBI Taxonomy" id="13333"/>
    <lineage>
        <taxon>Eukaryota</taxon>
        <taxon>Viridiplantae</taxon>
        <taxon>Streptophyta</taxon>
        <taxon>Embryophyta</taxon>
        <taxon>Tracheophyta</taxon>
        <taxon>Spermatophyta</taxon>
        <taxon>Magnoliopsida</taxon>
        <taxon>Amborellales</taxon>
        <taxon>Amborellaceae</taxon>
        <taxon>Amborella</taxon>
    </lineage>
</organism>
<keyword evidence="2" id="KW-1185">Reference proteome</keyword>
<proteinExistence type="predicted"/>
<name>W1NMM6_AMBTC</name>
<dbReference type="HOGENOM" id="CLU_2323602_0_0_1"/>